<dbReference type="PROSITE" id="PS51719">
    <property type="entry name" value="G_SEPTIN"/>
    <property type="match status" value="1"/>
</dbReference>
<keyword evidence="1 9" id="KW-0132">Cell division</keyword>
<dbReference type="GO" id="GO:0031105">
    <property type="term" value="C:septin complex"/>
    <property type="evidence" value="ECO:0007669"/>
    <property type="project" value="UniProtKB-ARBA"/>
</dbReference>
<protein>
    <submittedName>
        <fullName evidence="9">Cell division control protein 3</fullName>
    </submittedName>
</protein>
<evidence type="ECO:0000256" key="4">
    <source>
        <dbReference type="ARBA" id="ARBA00023134"/>
    </source>
</evidence>
<keyword evidence="10" id="KW-1185">Reference proteome</keyword>
<evidence type="ECO:0000313" key="9">
    <source>
        <dbReference type="EMBL" id="KAJ1727122.1"/>
    </source>
</evidence>
<dbReference type="OrthoDB" id="416553at2759"/>
<evidence type="ECO:0000259" key="8">
    <source>
        <dbReference type="PROSITE" id="PS51719"/>
    </source>
</evidence>
<feature type="compositionally biased region" description="Basic and acidic residues" evidence="7">
    <location>
        <begin position="398"/>
        <end position="411"/>
    </location>
</feature>
<comment type="similarity">
    <text evidence="6">Belongs to the TRAFAC class TrmE-Era-EngA-EngB-Septin-like GTPase superfamily. Septin GTPase family.</text>
</comment>
<feature type="domain" description="Septin-type G" evidence="8">
    <location>
        <begin position="46"/>
        <end position="329"/>
    </location>
</feature>
<dbReference type="EMBL" id="JANBOI010001213">
    <property type="protein sequence ID" value="KAJ1727122.1"/>
    <property type="molecule type" value="Genomic_DNA"/>
</dbReference>
<feature type="region of interest" description="Disordered" evidence="7">
    <location>
        <begin position="1"/>
        <end position="20"/>
    </location>
</feature>
<feature type="region of interest" description="Disordered" evidence="7">
    <location>
        <begin position="384"/>
        <end position="431"/>
    </location>
</feature>
<proteinExistence type="inferred from homology"/>
<dbReference type="InterPro" id="IPR030379">
    <property type="entry name" value="G_SEPTIN_dom"/>
</dbReference>
<dbReference type="InterPro" id="IPR016491">
    <property type="entry name" value="Septin"/>
</dbReference>
<evidence type="ECO:0000256" key="7">
    <source>
        <dbReference type="SAM" id="MobiDB-lite"/>
    </source>
</evidence>
<gene>
    <name evidence="9" type="primary">CDC3_1</name>
    <name evidence="9" type="ORF">LPJ61_004747</name>
</gene>
<dbReference type="AlphaFoldDB" id="A0A9W7YAF2"/>
<feature type="compositionally biased region" description="Polar residues" evidence="7">
    <location>
        <begin position="1"/>
        <end position="11"/>
    </location>
</feature>
<evidence type="ECO:0000256" key="3">
    <source>
        <dbReference type="ARBA" id="ARBA00023054"/>
    </source>
</evidence>
<dbReference type="GO" id="GO:0032161">
    <property type="term" value="C:cleavage apparatus septin structure"/>
    <property type="evidence" value="ECO:0007669"/>
    <property type="project" value="UniProtKB-ARBA"/>
</dbReference>
<dbReference type="Gene3D" id="3.40.50.300">
    <property type="entry name" value="P-loop containing nucleotide triphosphate hydrolases"/>
    <property type="match status" value="1"/>
</dbReference>
<dbReference type="GO" id="GO:0000281">
    <property type="term" value="P:mitotic cytokinesis"/>
    <property type="evidence" value="ECO:0007669"/>
    <property type="project" value="UniProtKB-ARBA"/>
</dbReference>
<evidence type="ECO:0000256" key="5">
    <source>
        <dbReference type="ARBA" id="ARBA00023306"/>
    </source>
</evidence>
<comment type="caution">
    <text evidence="9">The sequence shown here is derived from an EMBL/GenBank/DDBJ whole genome shotgun (WGS) entry which is preliminary data.</text>
</comment>
<sequence length="453" mass="50193">MRAVTSKQQDVAGSGGTGGAGAARKLNGYVGFSNYPNQQHRRSIKRGFNFTMMVVGESGLGKTTLINTLFESKVYPASDSAGDGSPRGTGAAAAVVPPAGVDITSVSADIVESGVKLRLSVVDAPGFGDAINNDEAWRPILENIESRFDAYLAQENRVNRSKISDNRVNALLYFIKPTGHGLRAIDIEFMKNLHTRVNLVPIIARADTLAPREVELFKAKVLADINYHGIQIFKPVSDQFDDPETVADNRAIAAKIPFAVVGSDRFVDRADGAKVRGRSYPWGVIEVENEDHNDFVALRQMLLRTHTEELRDETDVALYESYRTQKLLALGHVQDGSVFREFNPRARHEEEERLHAAKMHKLETEMAAVFKQKVQEKEDKLKKSEEELHSRHKQMKTVLEKQRRDLEDKRSRLGLPDAVGTAPAASAGTVGVSFVDPAQRNAVSKDKKKNRFF</sequence>
<accession>A0A9W7YAF2</accession>
<dbReference type="Proteomes" id="UP001143981">
    <property type="component" value="Unassembled WGS sequence"/>
</dbReference>
<dbReference type="PANTHER" id="PTHR18884">
    <property type="entry name" value="SEPTIN"/>
    <property type="match status" value="1"/>
</dbReference>
<name>A0A9W7YAF2_9FUNG</name>
<keyword evidence="3" id="KW-0175">Coiled coil</keyword>
<dbReference type="FunFam" id="3.40.50.300:FF:000162">
    <property type="entry name" value="septin-7 isoform X1"/>
    <property type="match status" value="1"/>
</dbReference>
<dbReference type="InterPro" id="IPR027417">
    <property type="entry name" value="P-loop_NTPase"/>
</dbReference>
<dbReference type="GO" id="GO:0005525">
    <property type="term" value="F:GTP binding"/>
    <property type="evidence" value="ECO:0007669"/>
    <property type="project" value="UniProtKB-KW"/>
</dbReference>
<keyword evidence="4 6" id="KW-0342">GTP-binding</keyword>
<dbReference type="CDD" id="cd01850">
    <property type="entry name" value="CDC_Septin"/>
    <property type="match status" value="1"/>
</dbReference>
<evidence type="ECO:0000256" key="2">
    <source>
        <dbReference type="ARBA" id="ARBA00022741"/>
    </source>
</evidence>
<keyword evidence="2 6" id="KW-0547">Nucleotide-binding</keyword>
<reference evidence="9" key="1">
    <citation type="submission" date="2022-07" db="EMBL/GenBank/DDBJ databases">
        <title>Phylogenomic reconstructions and comparative analyses of Kickxellomycotina fungi.</title>
        <authorList>
            <person name="Reynolds N.K."/>
            <person name="Stajich J.E."/>
            <person name="Barry K."/>
            <person name="Grigoriev I.V."/>
            <person name="Crous P."/>
            <person name="Smith M.E."/>
        </authorList>
    </citation>
    <scope>NUCLEOTIDE SEQUENCE</scope>
    <source>
        <strain evidence="9">BCRC 34381</strain>
    </source>
</reference>
<dbReference type="Pfam" id="PF00735">
    <property type="entry name" value="Septin"/>
    <property type="match status" value="1"/>
</dbReference>
<evidence type="ECO:0000313" key="10">
    <source>
        <dbReference type="Proteomes" id="UP001143981"/>
    </source>
</evidence>
<keyword evidence="5" id="KW-0131">Cell cycle</keyword>
<dbReference type="PIRSF" id="PIRSF006698">
    <property type="entry name" value="Septin"/>
    <property type="match status" value="1"/>
</dbReference>
<evidence type="ECO:0000256" key="6">
    <source>
        <dbReference type="RuleBase" id="RU004560"/>
    </source>
</evidence>
<evidence type="ECO:0000256" key="1">
    <source>
        <dbReference type="ARBA" id="ARBA00022618"/>
    </source>
</evidence>
<dbReference type="SUPFAM" id="SSF52540">
    <property type="entry name" value="P-loop containing nucleoside triphosphate hydrolases"/>
    <property type="match status" value="1"/>
</dbReference>
<organism evidence="9 10">
    <name type="scientific">Coemansia biformis</name>
    <dbReference type="NCBI Taxonomy" id="1286918"/>
    <lineage>
        <taxon>Eukaryota</taxon>
        <taxon>Fungi</taxon>
        <taxon>Fungi incertae sedis</taxon>
        <taxon>Zoopagomycota</taxon>
        <taxon>Kickxellomycotina</taxon>
        <taxon>Kickxellomycetes</taxon>
        <taxon>Kickxellales</taxon>
        <taxon>Kickxellaceae</taxon>
        <taxon>Coemansia</taxon>
    </lineage>
</organism>